<dbReference type="NCBIfam" id="TIGR00805">
    <property type="entry name" value="oat"/>
    <property type="match status" value="1"/>
</dbReference>
<keyword evidence="7" id="KW-1015">Disulfide bond</keyword>
<comment type="caution">
    <text evidence="8">Lacks conserved residue(s) required for the propagation of feature annotation.</text>
</comment>
<dbReference type="GO" id="GO:0006811">
    <property type="term" value="P:monoatomic ion transport"/>
    <property type="evidence" value="ECO:0007669"/>
    <property type="project" value="UniProtKB-KW"/>
</dbReference>
<keyword evidence="4 8" id="KW-0812">Transmembrane</keyword>
<dbReference type="InterPro" id="IPR004156">
    <property type="entry name" value="OATP"/>
</dbReference>
<keyword evidence="6 8" id="KW-0472">Membrane</keyword>
<feature type="non-terminal residue" evidence="9">
    <location>
        <position position="1"/>
    </location>
</feature>
<dbReference type="Pfam" id="PF07648">
    <property type="entry name" value="Kazal_2"/>
    <property type="match status" value="1"/>
</dbReference>
<evidence type="ECO:0000256" key="6">
    <source>
        <dbReference type="ARBA" id="ARBA00023136"/>
    </source>
</evidence>
<keyword evidence="10" id="KW-1185">Reference proteome</keyword>
<evidence type="ECO:0000256" key="3">
    <source>
        <dbReference type="ARBA" id="ARBA00022475"/>
    </source>
</evidence>
<feature type="transmembrane region" description="Helical" evidence="8">
    <location>
        <begin position="134"/>
        <end position="155"/>
    </location>
</feature>
<evidence type="ECO:0000256" key="1">
    <source>
        <dbReference type="ARBA" id="ARBA00004651"/>
    </source>
</evidence>
<dbReference type="OrthoDB" id="5062115at2759"/>
<dbReference type="EMBL" id="CACRXK020003873">
    <property type="protein sequence ID" value="CAB4000585.1"/>
    <property type="molecule type" value="Genomic_DNA"/>
</dbReference>
<evidence type="ECO:0000256" key="8">
    <source>
        <dbReference type="RuleBase" id="RU362056"/>
    </source>
</evidence>
<sequence>LDAGTIYKNRFLGVILSCKPCYTLVAQSIGMRRALHVDSRYMSVLTPEYISVVTNLTKNRHLVDYQHIYAWILRQLSRAPKSPKLQFVSFPKNAVVIIISMNFESVMAGISMNGLPVLILPSIEKRFSLSGKELGIISAANDVAALILVVFISFYGDYGNKIKWVGGGACVSGFGLLLFSLPHFMVGPYDVPDFQPGKGGICVSSKNNSSSGSCDSNDSGAMWYYMLLFVIAQVIHGAGICPLYSLVPAYLDENVEPKQMPVYIGLFYLSALLGPGVGILIGGQFLSVFVDIDQPSGLNLTPKDSRWIGAWWLGFLVFGLLFFLLAIIISGFPSSLPGAKERREKHIREGNLNKKSDSNEARLKEIFPGLKSLLMNWTLLFNTIGLSVEVIFIYSFVPFLGKIVQLKFGLDPVSNGYVLSAVMAPTMMAGVILGALVVRQFPIKSVCKRSAFYVVVSQSFAMIVPFLILLPGCLNVNMAGVSTSYTDSSTAKTRINSTHEQVMATYSTDVLISQCNVNCSCSIDHFTPVCGSDSIVYPNPCYAGCTATYDNKSFGSCSCIVTDTSKSGTARQGYCDRDCKNLAIFFVFIGICLCVFFSCIVPLTTVVLRYNE</sequence>
<gene>
    <name evidence="9" type="ORF">PACLA_8A044929</name>
</gene>
<dbReference type="PROSITE" id="PS51465">
    <property type="entry name" value="KAZAL_2"/>
    <property type="match status" value="1"/>
</dbReference>
<proteinExistence type="inferred from homology"/>
<evidence type="ECO:0000256" key="2">
    <source>
        <dbReference type="ARBA" id="ARBA00009657"/>
    </source>
</evidence>
<reference evidence="9" key="1">
    <citation type="submission" date="2020-04" db="EMBL/GenBank/DDBJ databases">
        <authorList>
            <person name="Alioto T."/>
            <person name="Alioto T."/>
            <person name="Gomez Garrido J."/>
        </authorList>
    </citation>
    <scope>NUCLEOTIDE SEQUENCE</scope>
    <source>
        <strain evidence="9">A484AB</strain>
    </source>
</reference>
<dbReference type="InterPro" id="IPR036259">
    <property type="entry name" value="MFS_trans_sf"/>
</dbReference>
<feature type="transmembrane region" description="Helical" evidence="8">
    <location>
        <begin position="417"/>
        <end position="438"/>
    </location>
</feature>
<evidence type="ECO:0000256" key="5">
    <source>
        <dbReference type="ARBA" id="ARBA00022989"/>
    </source>
</evidence>
<evidence type="ECO:0000313" key="10">
    <source>
        <dbReference type="Proteomes" id="UP001152795"/>
    </source>
</evidence>
<evidence type="ECO:0000313" key="9">
    <source>
        <dbReference type="EMBL" id="CAB4000585.1"/>
    </source>
</evidence>
<feature type="transmembrane region" description="Helical" evidence="8">
    <location>
        <begin position="223"/>
        <end position="251"/>
    </location>
</feature>
<keyword evidence="8" id="KW-0813">Transport</keyword>
<dbReference type="Gene3D" id="1.20.1250.20">
    <property type="entry name" value="MFS general substrate transporter like domains"/>
    <property type="match status" value="1"/>
</dbReference>
<evidence type="ECO:0000256" key="4">
    <source>
        <dbReference type="ARBA" id="ARBA00022692"/>
    </source>
</evidence>
<feature type="transmembrane region" description="Helical" evidence="8">
    <location>
        <begin position="310"/>
        <end position="332"/>
    </location>
</feature>
<dbReference type="GO" id="GO:0005886">
    <property type="term" value="C:plasma membrane"/>
    <property type="evidence" value="ECO:0007669"/>
    <property type="project" value="UniProtKB-SubCell"/>
</dbReference>
<name>A0A6S7H4H7_PARCT</name>
<dbReference type="SUPFAM" id="SSF100895">
    <property type="entry name" value="Kazal-type serine protease inhibitors"/>
    <property type="match status" value="1"/>
</dbReference>
<organism evidence="9 10">
    <name type="scientific">Paramuricea clavata</name>
    <name type="common">Red gorgonian</name>
    <name type="synonym">Violescent sea-whip</name>
    <dbReference type="NCBI Taxonomy" id="317549"/>
    <lineage>
        <taxon>Eukaryota</taxon>
        <taxon>Metazoa</taxon>
        <taxon>Cnidaria</taxon>
        <taxon>Anthozoa</taxon>
        <taxon>Octocorallia</taxon>
        <taxon>Malacalcyonacea</taxon>
        <taxon>Plexauridae</taxon>
        <taxon>Paramuricea</taxon>
    </lineage>
</organism>
<keyword evidence="5 8" id="KW-1133">Transmembrane helix</keyword>
<feature type="transmembrane region" description="Helical" evidence="8">
    <location>
        <begin position="94"/>
        <end position="114"/>
    </location>
</feature>
<comment type="caution">
    <text evidence="9">The sequence shown here is derived from an EMBL/GenBank/DDBJ whole genome shotgun (WGS) entry which is preliminary data.</text>
</comment>
<feature type="transmembrane region" description="Helical" evidence="8">
    <location>
        <begin position="582"/>
        <end position="608"/>
    </location>
</feature>
<feature type="transmembrane region" description="Helical" evidence="8">
    <location>
        <begin position="450"/>
        <end position="470"/>
    </location>
</feature>
<evidence type="ECO:0000256" key="7">
    <source>
        <dbReference type="ARBA" id="ARBA00023157"/>
    </source>
</evidence>
<feature type="transmembrane region" description="Helical" evidence="8">
    <location>
        <begin position="162"/>
        <end position="181"/>
    </location>
</feature>
<feature type="transmembrane region" description="Helical" evidence="8">
    <location>
        <begin position="263"/>
        <end position="290"/>
    </location>
</feature>
<dbReference type="Pfam" id="PF03137">
    <property type="entry name" value="OATP"/>
    <property type="match status" value="1"/>
</dbReference>
<dbReference type="PANTHER" id="PTHR11388:SF100">
    <property type="entry name" value="SOLUTE CARRIER ORGANIC ANION TRANSPORTER FAMILY MEMBER 4A1"/>
    <property type="match status" value="1"/>
</dbReference>
<dbReference type="Proteomes" id="UP001152795">
    <property type="component" value="Unassembled WGS sequence"/>
</dbReference>
<protein>
    <recommendedName>
        <fullName evidence="8">Solute carrier organic anion transporter family member</fullName>
    </recommendedName>
</protein>
<keyword evidence="8" id="KW-0406">Ion transport</keyword>
<comment type="similarity">
    <text evidence="2 8">Belongs to the organo anion transporter (TC 2.A.60) family.</text>
</comment>
<comment type="subcellular location">
    <subcellularLocation>
        <location evidence="1 8">Cell membrane</location>
        <topology evidence="1 8">Multi-pass membrane protein</topology>
    </subcellularLocation>
</comment>
<dbReference type="InterPro" id="IPR002350">
    <property type="entry name" value="Kazal_dom"/>
</dbReference>
<dbReference type="PANTHER" id="PTHR11388">
    <property type="entry name" value="ORGANIC ANION TRANSPORTER"/>
    <property type="match status" value="1"/>
</dbReference>
<dbReference type="SUPFAM" id="SSF103473">
    <property type="entry name" value="MFS general substrate transporter"/>
    <property type="match status" value="1"/>
</dbReference>
<keyword evidence="3" id="KW-1003">Cell membrane</keyword>
<dbReference type="GO" id="GO:0055085">
    <property type="term" value="P:transmembrane transport"/>
    <property type="evidence" value="ECO:0007669"/>
    <property type="project" value="InterPro"/>
</dbReference>
<accession>A0A6S7H4H7</accession>
<dbReference type="InterPro" id="IPR036058">
    <property type="entry name" value="Kazal_dom_sf"/>
</dbReference>
<dbReference type="AlphaFoldDB" id="A0A6S7H4H7"/>
<feature type="transmembrane region" description="Helical" evidence="8">
    <location>
        <begin position="373"/>
        <end position="397"/>
    </location>
</feature>